<evidence type="ECO:0000256" key="8">
    <source>
        <dbReference type="ARBA" id="ARBA00022960"/>
    </source>
</evidence>
<reference evidence="18" key="1">
    <citation type="submission" date="2019-09" db="EMBL/GenBank/DDBJ databases">
        <title>In-depth cultivation of the pig gut microbiome towards novel bacterial diversity and tailored functional studies.</title>
        <authorList>
            <person name="Wylensek D."/>
            <person name="Hitch T.C.A."/>
            <person name="Clavel T."/>
        </authorList>
    </citation>
    <scope>NUCLEOTIDE SEQUENCE</scope>
    <source>
        <strain evidence="18">RF-744-FAT-WT-3</strain>
    </source>
</reference>
<evidence type="ECO:0000256" key="1">
    <source>
        <dbReference type="ARBA" id="ARBA00004651"/>
    </source>
</evidence>
<name>A0A6A8MC23_9FIRM</name>
<dbReference type="RefSeq" id="WP_154572482.1">
    <property type="nucleotide sequence ID" value="NZ_JAQXPA010000069.1"/>
</dbReference>
<dbReference type="PANTHER" id="PTHR30622:SF2">
    <property type="entry name" value="UNDECAPRENYL-DIPHOSPHATASE"/>
    <property type="match status" value="1"/>
</dbReference>
<keyword evidence="9 17" id="KW-0573">Peptidoglycan synthesis</keyword>
<dbReference type="PANTHER" id="PTHR30622">
    <property type="entry name" value="UNDECAPRENYL-DIPHOSPHATASE"/>
    <property type="match status" value="1"/>
</dbReference>
<feature type="transmembrane region" description="Helical" evidence="17">
    <location>
        <begin position="223"/>
        <end position="244"/>
    </location>
</feature>
<dbReference type="HAMAP" id="MF_01006">
    <property type="entry name" value="Undec_diphosphatase"/>
    <property type="match status" value="1"/>
</dbReference>
<sequence>MTYFNAVILGLVQGLTEFLPVSSSGHLTIFQHFFGINGDSVVAFTVMLHIGTLISVFYMYWNDIWALIKELFLTIKDLCTGKGLRLEERPVRKLGVMIIVATIPTGIIGLLFNDMFEGFYKTLMPTAIGLIITGFLLWGAESVKPGHVTIENMKFRNALFIGVLQGIAITPGISRSGSTLVGGLLTRLDRDFAVEFAFLISIPSILGSLVVEGGNGNIGASLASNFGPVMVGMIVAAISGIFAIKFMIKVVREYSLKYFTIYVWIVAAILLIHSII</sequence>
<keyword evidence="12 17" id="KW-0046">Antibiotic resistance</keyword>
<accession>A0A6A8MC23</accession>
<dbReference type="InterPro" id="IPR003824">
    <property type="entry name" value="UppP"/>
</dbReference>
<dbReference type="GO" id="GO:0005886">
    <property type="term" value="C:plasma membrane"/>
    <property type="evidence" value="ECO:0007669"/>
    <property type="project" value="UniProtKB-SubCell"/>
</dbReference>
<dbReference type="GO" id="GO:0009252">
    <property type="term" value="P:peptidoglycan biosynthetic process"/>
    <property type="evidence" value="ECO:0007669"/>
    <property type="project" value="UniProtKB-KW"/>
</dbReference>
<proteinExistence type="inferred from homology"/>
<organism evidence="18">
    <name type="scientific">Baileyella intestinalis</name>
    <dbReference type="NCBI Taxonomy" id="2606709"/>
    <lineage>
        <taxon>Bacteria</taxon>
        <taxon>Bacillati</taxon>
        <taxon>Bacillota</taxon>
        <taxon>Clostridia</taxon>
        <taxon>Peptostreptococcales</taxon>
        <taxon>Anaerovoracaceae</taxon>
        <taxon>Baileyella</taxon>
    </lineage>
</organism>
<evidence type="ECO:0000256" key="3">
    <source>
        <dbReference type="ARBA" id="ARBA00012374"/>
    </source>
</evidence>
<evidence type="ECO:0000256" key="15">
    <source>
        <dbReference type="ARBA" id="ARBA00032932"/>
    </source>
</evidence>
<evidence type="ECO:0000256" key="4">
    <source>
        <dbReference type="ARBA" id="ARBA00021581"/>
    </source>
</evidence>
<evidence type="ECO:0000256" key="9">
    <source>
        <dbReference type="ARBA" id="ARBA00022984"/>
    </source>
</evidence>
<evidence type="ECO:0000256" key="14">
    <source>
        <dbReference type="ARBA" id="ARBA00032707"/>
    </source>
</evidence>
<feature type="transmembrane region" description="Helical" evidence="17">
    <location>
        <begin position="41"/>
        <end position="61"/>
    </location>
</feature>
<comment type="catalytic activity">
    <reaction evidence="16 17">
        <text>di-trans,octa-cis-undecaprenyl diphosphate + H2O = di-trans,octa-cis-undecaprenyl phosphate + phosphate + H(+)</text>
        <dbReference type="Rhea" id="RHEA:28094"/>
        <dbReference type="ChEBI" id="CHEBI:15377"/>
        <dbReference type="ChEBI" id="CHEBI:15378"/>
        <dbReference type="ChEBI" id="CHEBI:43474"/>
        <dbReference type="ChEBI" id="CHEBI:58405"/>
        <dbReference type="ChEBI" id="CHEBI:60392"/>
        <dbReference type="EC" id="3.6.1.27"/>
    </reaction>
</comment>
<evidence type="ECO:0000313" key="18">
    <source>
        <dbReference type="EMBL" id="MST69007.1"/>
    </source>
</evidence>
<gene>
    <name evidence="17" type="primary">uppP</name>
    <name evidence="18" type="ORF">FYJ66_05305</name>
</gene>
<keyword evidence="5 17" id="KW-1003">Cell membrane</keyword>
<feature type="transmembrane region" description="Helical" evidence="17">
    <location>
        <begin position="94"/>
        <end position="112"/>
    </location>
</feature>
<dbReference type="GO" id="GO:0050380">
    <property type="term" value="F:undecaprenyl-diphosphatase activity"/>
    <property type="evidence" value="ECO:0007669"/>
    <property type="project" value="UniProtKB-UniRule"/>
</dbReference>
<evidence type="ECO:0000256" key="13">
    <source>
        <dbReference type="ARBA" id="ARBA00023316"/>
    </source>
</evidence>
<evidence type="ECO:0000256" key="5">
    <source>
        <dbReference type="ARBA" id="ARBA00022475"/>
    </source>
</evidence>
<dbReference type="GO" id="GO:0008360">
    <property type="term" value="P:regulation of cell shape"/>
    <property type="evidence" value="ECO:0007669"/>
    <property type="project" value="UniProtKB-KW"/>
</dbReference>
<comment type="similarity">
    <text evidence="2 17">Belongs to the UppP family.</text>
</comment>
<evidence type="ECO:0000256" key="11">
    <source>
        <dbReference type="ARBA" id="ARBA00023136"/>
    </source>
</evidence>
<evidence type="ECO:0000256" key="7">
    <source>
        <dbReference type="ARBA" id="ARBA00022801"/>
    </source>
</evidence>
<dbReference type="EMBL" id="VUNB01000004">
    <property type="protein sequence ID" value="MST69007.1"/>
    <property type="molecule type" value="Genomic_DNA"/>
</dbReference>
<evidence type="ECO:0000256" key="16">
    <source>
        <dbReference type="ARBA" id="ARBA00047594"/>
    </source>
</evidence>
<comment type="caution">
    <text evidence="18">The sequence shown here is derived from an EMBL/GenBank/DDBJ whole genome shotgun (WGS) entry which is preliminary data.</text>
</comment>
<protein>
    <recommendedName>
        <fullName evidence="4 17">Undecaprenyl-diphosphatase</fullName>
        <ecNumber evidence="3 17">3.6.1.27</ecNumber>
    </recommendedName>
    <alternativeName>
        <fullName evidence="15 17">Bacitracin resistance protein</fullName>
    </alternativeName>
    <alternativeName>
        <fullName evidence="14 17">Undecaprenyl pyrophosphate phosphatase</fullName>
    </alternativeName>
</protein>
<dbReference type="GO" id="GO:0071555">
    <property type="term" value="P:cell wall organization"/>
    <property type="evidence" value="ECO:0007669"/>
    <property type="project" value="UniProtKB-KW"/>
</dbReference>
<evidence type="ECO:0000256" key="10">
    <source>
        <dbReference type="ARBA" id="ARBA00022989"/>
    </source>
</evidence>
<feature type="transmembrane region" description="Helical" evidence="17">
    <location>
        <begin position="256"/>
        <end position="275"/>
    </location>
</feature>
<feature type="transmembrane region" description="Helical" evidence="17">
    <location>
        <begin position="192"/>
        <end position="211"/>
    </location>
</feature>
<evidence type="ECO:0000256" key="6">
    <source>
        <dbReference type="ARBA" id="ARBA00022692"/>
    </source>
</evidence>
<keyword evidence="8 17" id="KW-0133">Cell shape</keyword>
<evidence type="ECO:0000256" key="12">
    <source>
        <dbReference type="ARBA" id="ARBA00023251"/>
    </source>
</evidence>
<feature type="transmembrane region" description="Helical" evidence="17">
    <location>
        <begin position="118"/>
        <end position="138"/>
    </location>
</feature>
<keyword evidence="7 17" id="KW-0378">Hydrolase</keyword>
<keyword evidence="13 17" id="KW-0961">Cell wall biogenesis/degradation</keyword>
<dbReference type="GO" id="GO:0046677">
    <property type="term" value="P:response to antibiotic"/>
    <property type="evidence" value="ECO:0007669"/>
    <property type="project" value="UniProtKB-UniRule"/>
</dbReference>
<comment type="function">
    <text evidence="17">Catalyzes the dephosphorylation of undecaprenyl diphosphate (UPP). Confers resistance to bacitracin.</text>
</comment>
<keyword evidence="11 17" id="KW-0472">Membrane</keyword>
<comment type="subcellular location">
    <subcellularLocation>
        <location evidence="1 17">Cell membrane</location>
        <topology evidence="1 17">Multi-pass membrane protein</topology>
    </subcellularLocation>
</comment>
<dbReference type="AlphaFoldDB" id="A0A6A8MC23"/>
<evidence type="ECO:0000256" key="17">
    <source>
        <dbReference type="HAMAP-Rule" id="MF_01006"/>
    </source>
</evidence>
<keyword evidence="6 17" id="KW-0812">Transmembrane</keyword>
<dbReference type="EC" id="3.6.1.27" evidence="3 17"/>
<dbReference type="Pfam" id="PF02673">
    <property type="entry name" value="BacA"/>
    <property type="match status" value="1"/>
</dbReference>
<comment type="miscellaneous">
    <text evidence="17">Bacitracin is thought to be involved in the inhibition of peptidoglycan synthesis by sequestering undecaprenyl diphosphate, thereby reducing the pool of lipid carrier available.</text>
</comment>
<keyword evidence="10 17" id="KW-1133">Transmembrane helix</keyword>
<evidence type="ECO:0000256" key="2">
    <source>
        <dbReference type="ARBA" id="ARBA00010621"/>
    </source>
</evidence>